<dbReference type="GO" id="GO:0005524">
    <property type="term" value="F:ATP binding"/>
    <property type="evidence" value="ECO:0007669"/>
    <property type="project" value="UniProtKB-UniRule"/>
</dbReference>
<comment type="subunit">
    <text evidence="7">Homodimer.</text>
</comment>
<dbReference type="STRING" id="317619.GCA_000332315_04211"/>
<dbReference type="InterPro" id="IPR006195">
    <property type="entry name" value="aa-tRNA-synth_II"/>
</dbReference>
<dbReference type="GO" id="GO:0050560">
    <property type="term" value="F:aspartate-tRNA(Asn) ligase activity"/>
    <property type="evidence" value="ECO:0007669"/>
    <property type="project" value="UniProtKB-EC"/>
</dbReference>
<evidence type="ECO:0000256" key="2">
    <source>
        <dbReference type="ARBA" id="ARBA00022598"/>
    </source>
</evidence>
<feature type="binding site" evidence="7">
    <location>
        <begin position="224"/>
        <end position="226"/>
    </location>
    <ligand>
        <name>ATP</name>
        <dbReference type="ChEBI" id="CHEBI:30616"/>
    </ligand>
</feature>
<dbReference type="Proteomes" id="UP000034681">
    <property type="component" value="Unassembled WGS sequence"/>
</dbReference>
<dbReference type="InterPro" id="IPR047090">
    <property type="entry name" value="AspRS_core"/>
</dbReference>
<sequence length="601" mass="67822">MRTHYCGDLRSEHIGQTVNLCGWVDRRRDHGGVIFIDLRDRSGVVQIVSDPERTASSYDNADRLRNEYVVNIVGRVSQRPPESLNPKLPTGEVEIYAERIEVLNAVQRQLPFQVSSSDMDTVKEELRLKYRYLDLRRERMAQNLQLRSRLIRTIRRYLEDEAAFMEVETPILTKSTPEGARDYLVPSRVNPGEWFALPQSPQIFKQLLMVAGCDRYYQIARCFRDEDLRADRQPEFTQLDMEMSFLTQEEVLDLNENLVCHLFKTLKGLELPRPFPRITYADSLARYGTDRPDTRYGLELVEVSDVLADSGFKVFSRAVAEGGVIKILPVPEGNDKISNVRIKPGARGDLHQEATGAGAGGLAYIRVRENFELDTIGAIKDNLTADQIQEVVQRTGAQPGWLLLFGAGPAAVVNKALDRVRQVLGRELGLIPPDVFNLVWVTDFPMFEWNGDEKRWEALHHPFTAPLPEDRHDLPNARAQAYDLVLNGYEVGGGSLRNYQREIQAEVFGTIGLSPEEAEEKFGFLLEALDYGAPPHGGIAYGIDRLAMLLAGEESIRDTIAFPKTQQARCLLTNAPAQADAKQLKELQVASTFKPKVKTEE</sequence>
<keyword evidence="2 7" id="KW-0436">Ligase</keyword>
<comment type="catalytic activity">
    <reaction evidence="7">
        <text>tRNA(Asx) + L-aspartate + ATP = L-aspartyl-tRNA(Asx) + AMP + diphosphate</text>
        <dbReference type="Rhea" id="RHEA:18349"/>
        <dbReference type="Rhea" id="RHEA-COMP:9710"/>
        <dbReference type="Rhea" id="RHEA-COMP:9711"/>
        <dbReference type="ChEBI" id="CHEBI:29991"/>
        <dbReference type="ChEBI" id="CHEBI:30616"/>
        <dbReference type="ChEBI" id="CHEBI:33019"/>
        <dbReference type="ChEBI" id="CHEBI:78442"/>
        <dbReference type="ChEBI" id="CHEBI:78516"/>
        <dbReference type="ChEBI" id="CHEBI:456215"/>
        <dbReference type="EC" id="6.1.1.23"/>
    </reaction>
</comment>
<dbReference type="OrthoDB" id="9802326at2"/>
<dbReference type="InterPro" id="IPR002312">
    <property type="entry name" value="Asp/Asn-tRNA-synth_IIb"/>
</dbReference>
<evidence type="ECO:0000256" key="5">
    <source>
        <dbReference type="ARBA" id="ARBA00022917"/>
    </source>
</evidence>
<dbReference type="Gene3D" id="3.30.930.10">
    <property type="entry name" value="Bira Bifunctional Protein, Domain 2"/>
    <property type="match status" value="1"/>
</dbReference>
<feature type="binding site" evidence="7">
    <location>
        <position position="178"/>
    </location>
    <ligand>
        <name>L-aspartate</name>
        <dbReference type="ChEBI" id="CHEBI:29991"/>
    </ligand>
</feature>
<feature type="binding site" evidence="7">
    <location>
        <position position="460"/>
    </location>
    <ligand>
        <name>L-aspartate</name>
        <dbReference type="ChEBI" id="CHEBI:29991"/>
    </ligand>
</feature>
<keyword evidence="3 7" id="KW-0547">Nucleotide-binding</keyword>
<evidence type="ECO:0000256" key="7">
    <source>
        <dbReference type="HAMAP-Rule" id="MF_00044"/>
    </source>
</evidence>
<protein>
    <recommendedName>
        <fullName evidence="7">Aspartate--tRNA(Asp/Asn) ligase</fullName>
        <ecNumber evidence="7">6.1.1.23</ecNumber>
    </recommendedName>
    <alternativeName>
        <fullName evidence="7">Aspartyl-tRNA synthetase</fullName>
        <shortName evidence="7">AspRS</shortName>
    </alternativeName>
    <alternativeName>
        <fullName evidence="7">Non-discriminating aspartyl-tRNA synthetase</fullName>
        <shortName evidence="7">ND-AspRS</shortName>
    </alternativeName>
</protein>
<proteinExistence type="inferred from homology"/>
<dbReference type="Gene3D" id="2.40.50.140">
    <property type="entry name" value="Nucleic acid-binding proteins"/>
    <property type="match status" value="1"/>
</dbReference>
<reference evidence="9" key="1">
    <citation type="submission" date="2012-04" db="EMBL/GenBank/DDBJ databases">
        <authorList>
            <person name="Borisov I.G."/>
            <person name="Ivanikova N.V."/>
            <person name="Pinevich A.V."/>
        </authorList>
    </citation>
    <scope>NUCLEOTIDE SEQUENCE</scope>
    <source>
        <strain evidence="9">CALU 1027</strain>
    </source>
</reference>
<dbReference type="PRINTS" id="PR01042">
    <property type="entry name" value="TRNASYNTHASP"/>
</dbReference>
<dbReference type="InterPro" id="IPR029351">
    <property type="entry name" value="GAD_dom"/>
</dbReference>
<evidence type="ECO:0000259" key="8">
    <source>
        <dbReference type="PROSITE" id="PS50862"/>
    </source>
</evidence>
<gene>
    <name evidence="7" type="primary">aspS</name>
    <name evidence="9" type="ORF">PROH_04635</name>
</gene>
<dbReference type="GO" id="GO:0004815">
    <property type="term" value="F:aspartate-tRNA ligase activity"/>
    <property type="evidence" value="ECO:0007669"/>
    <property type="project" value="UniProtKB-UniRule"/>
</dbReference>
<dbReference type="NCBIfam" id="TIGR00459">
    <property type="entry name" value="aspS_bact"/>
    <property type="match status" value="1"/>
</dbReference>
<evidence type="ECO:0000313" key="9">
    <source>
        <dbReference type="EMBL" id="KKJ01583.1"/>
    </source>
</evidence>
<keyword evidence="4 7" id="KW-0067">ATP-binding</keyword>
<dbReference type="SUPFAM" id="SSF55261">
    <property type="entry name" value="GAD domain-like"/>
    <property type="match status" value="1"/>
</dbReference>
<feature type="binding site" evidence="7">
    <location>
        <position position="224"/>
    </location>
    <ligand>
        <name>L-aspartate</name>
        <dbReference type="ChEBI" id="CHEBI:29991"/>
    </ligand>
</feature>
<organism evidence="9 10">
    <name type="scientific">Prochlorothrix hollandica PCC 9006 = CALU 1027</name>
    <dbReference type="NCBI Taxonomy" id="317619"/>
    <lineage>
        <taxon>Bacteria</taxon>
        <taxon>Bacillati</taxon>
        <taxon>Cyanobacteriota</taxon>
        <taxon>Cyanophyceae</taxon>
        <taxon>Prochlorotrichales</taxon>
        <taxon>Prochlorotrichaceae</taxon>
        <taxon>Prochlorothrix</taxon>
    </lineage>
</organism>
<dbReference type="InterPro" id="IPR045864">
    <property type="entry name" value="aa-tRNA-synth_II/BPL/LPL"/>
</dbReference>
<evidence type="ECO:0000313" key="10">
    <source>
        <dbReference type="Proteomes" id="UP000034681"/>
    </source>
</evidence>
<dbReference type="Pfam" id="PF01336">
    <property type="entry name" value="tRNA_anti-codon"/>
    <property type="match status" value="1"/>
</dbReference>
<keyword evidence="10" id="KW-1185">Reference proteome</keyword>
<comment type="subcellular location">
    <subcellularLocation>
        <location evidence="7">Cytoplasm</location>
    </subcellularLocation>
</comment>
<comment type="similarity">
    <text evidence="1 7">Belongs to the class-II aminoacyl-tRNA synthetase family. Type 1 subfamily.</text>
</comment>
<dbReference type="AlphaFoldDB" id="A0A0M2Q2U7"/>
<evidence type="ECO:0000256" key="4">
    <source>
        <dbReference type="ARBA" id="ARBA00022840"/>
    </source>
</evidence>
<comment type="caution">
    <text evidence="9">The sequence shown here is derived from an EMBL/GenBank/DDBJ whole genome shotgun (WGS) entry which is preliminary data.</text>
</comment>
<dbReference type="eggNOG" id="COG0173">
    <property type="taxonomic scope" value="Bacteria"/>
</dbReference>
<dbReference type="Pfam" id="PF02938">
    <property type="entry name" value="GAD"/>
    <property type="match status" value="1"/>
</dbReference>
<dbReference type="PANTHER" id="PTHR22594">
    <property type="entry name" value="ASPARTYL/LYSYL-TRNA SYNTHETASE"/>
    <property type="match status" value="1"/>
</dbReference>
<dbReference type="InterPro" id="IPR004365">
    <property type="entry name" value="NA-bd_OB_tRNA"/>
</dbReference>
<feature type="region of interest" description="Aspartate" evidence="7">
    <location>
        <begin position="202"/>
        <end position="205"/>
    </location>
</feature>
<dbReference type="GO" id="GO:0003676">
    <property type="term" value="F:nucleic acid binding"/>
    <property type="evidence" value="ECO:0007669"/>
    <property type="project" value="InterPro"/>
</dbReference>
<keyword evidence="5 7" id="KW-0648">Protein biosynthesis</keyword>
<dbReference type="PROSITE" id="PS50862">
    <property type="entry name" value="AA_TRNA_LIGASE_II"/>
    <property type="match status" value="1"/>
</dbReference>
<evidence type="ECO:0000256" key="6">
    <source>
        <dbReference type="ARBA" id="ARBA00023146"/>
    </source>
</evidence>
<feature type="binding site" evidence="7">
    <location>
        <begin position="542"/>
        <end position="545"/>
    </location>
    <ligand>
        <name>ATP</name>
        <dbReference type="ChEBI" id="CHEBI:30616"/>
    </ligand>
</feature>
<dbReference type="Pfam" id="PF00152">
    <property type="entry name" value="tRNA-synt_2"/>
    <property type="match status" value="1"/>
</dbReference>
<dbReference type="EC" id="6.1.1.23" evidence="7"/>
<dbReference type="SUPFAM" id="SSF50249">
    <property type="entry name" value="Nucleic acid-binding proteins"/>
    <property type="match status" value="1"/>
</dbReference>
<keyword evidence="7" id="KW-0963">Cytoplasm</keyword>
<dbReference type="InterPro" id="IPR004115">
    <property type="entry name" value="GAD-like_sf"/>
</dbReference>
<dbReference type="CDD" id="cd04317">
    <property type="entry name" value="EcAspRS_like_N"/>
    <property type="match status" value="1"/>
</dbReference>
<dbReference type="InterPro" id="IPR004364">
    <property type="entry name" value="Aa-tRNA-synt_II"/>
</dbReference>
<feature type="binding site" evidence="7">
    <location>
        <position position="497"/>
    </location>
    <ligand>
        <name>L-aspartate</name>
        <dbReference type="ChEBI" id="CHEBI:29991"/>
    </ligand>
</feature>
<feature type="binding site" evidence="7">
    <location>
        <position position="490"/>
    </location>
    <ligand>
        <name>ATP</name>
        <dbReference type="ChEBI" id="CHEBI:30616"/>
    </ligand>
</feature>
<feature type="site" description="Important for tRNA non-discrimination" evidence="7">
    <location>
        <position position="30"/>
    </location>
</feature>
<dbReference type="HAMAP" id="MF_00044">
    <property type="entry name" value="Asp_tRNA_synth_type1"/>
    <property type="match status" value="1"/>
</dbReference>
<name>A0A0M2Q2U7_PROHO</name>
<dbReference type="NCBIfam" id="NF001750">
    <property type="entry name" value="PRK00476.1"/>
    <property type="match status" value="1"/>
</dbReference>
<feature type="binding site" evidence="7">
    <location>
        <position position="233"/>
    </location>
    <ligand>
        <name>ATP</name>
        <dbReference type="ChEBI" id="CHEBI:30616"/>
    </ligand>
</feature>
<feature type="domain" description="Aminoacyl-transfer RNA synthetases class-II family profile" evidence="8">
    <location>
        <begin position="144"/>
        <end position="563"/>
    </location>
</feature>
<dbReference type="InterPro" id="IPR047089">
    <property type="entry name" value="Asp-tRNA-ligase_1_N"/>
</dbReference>
<evidence type="ECO:0000256" key="3">
    <source>
        <dbReference type="ARBA" id="ARBA00022741"/>
    </source>
</evidence>
<accession>A0A0M2Q2U7</accession>
<keyword evidence="6 7" id="KW-0030">Aminoacyl-tRNA synthetase</keyword>
<dbReference type="PANTHER" id="PTHR22594:SF5">
    <property type="entry name" value="ASPARTATE--TRNA LIGASE, MITOCHONDRIAL"/>
    <property type="match status" value="1"/>
</dbReference>
<dbReference type="InterPro" id="IPR004524">
    <property type="entry name" value="Asp-tRNA-ligase_1"/>
</dbReference>
<dbReference type="CDD" id="cd00777">
    <property type="entry name" value="AspRS_core"/>
    <property type="match status" value="1"/>
</dbReference>
<dbReference type="EMBL" id="AJTX02000002">
    <property type="protein sequence ID" value="KKJ01583.1"/>
    <property type="molecule type" value="Genomic_DNA"/>
</dbReference>
<dbReference type="RefSeq" id="WP_017714336.1">
    <property type="nucleotide sequence ID" value="NZ_KB235941.1"/>
</dbReference>
<evidence type="ECO:0000256" key="1">
    <source>
        <dbReference type="ARBA" id="ARBA00006303"/>
    </source>
</evidence>
<dbReference type="GO" id="GO:0006422">
    <property type="term" value="P:aspartyl-tRNA aminoacylation"/>
    <property type="evidence" value="ECO:0007669"/>
    <property type="project" value="UniProtKB-UniRule"/>
</dbReference>
<dbReference type="SUPFAM" id="SSF55681">
    <property type="entry name" value="Class II aaRS and biotin synthetases"/>
    <property type="match status" value="1"/>
</dbReference>
<comment type="function">
    <text evidence="7">Aspartyl-tRNA synthetase with relaxed tRNA specificity since it is able to aspartylate not only its cognate tRNA(Asp) but also tRNA(Asn). Reaction proceeds in two steps: L-aspartate is first activated by ATP to form Asp-AMP and then transferred to the acceptor end of tRNA(Asp/Asn).</text>
</comment>
<comment type="caution">
    <text evidence="7">Lacks conserved residue(s) required for the propagation of feature annotation.</text>
</comment>
<dbReference type="Gene3D" id="3.30.1360.30">
    <property type="entry name" value="GAD-like domain"/>
    <property type="match status" value="1"/>
</dbReference>
<dbReference type="GO" id="GO:0005737">
    <property type="term" value="C:cytoplasm"/>
    <property type="evidence" value="ECO:0007669"/>
    <property type="project" value="UniProtKB-SubCell"/>
</dbReference>
<dbReference type="InterPro" id="IPR012340">
    <property type="entry name" value="NA-bd_OB-fold"/>
</dbReference>